<dbReference type="InterPro" id="IPR027417">
    <property type="entry name" value="P-loop_NTPase"/>
</dbReference>
<proteinExistence type="predicted"/>
<keyword evidence="1 2" id="KW-0808">Transferase</keyword>
<name>A0A7C2SQX4_9BACT</name>
<dbReference type="SUPFAM" id="SSF52540">
    <property type="entry name" value="P-loop containing nucleoside triphosphate hydrolases"/>
    <property type="match status" value="1"/>
</dbReference>
<organism evidence="2">
    <name type="scientific">Thermoanaerobaculum aquaticum</name>
    <dbReference type="NCBI Taxonomy" id="1312852"/>
    <lineage>
        <taxon>Bacteria</taxon>
        <taxon>Pseudomonadati</taxon>
        <taxon>Acidobacteriota</taxon>
        <taxon>Thermoanaerobaculia</taxon>
        <taxon>Thermoanaerobaculales</taxon>
        <taxon>Thermoanaerobaculaceae</taxon>
        <taxon>Thermoanaerobaculum</taxon>
    </lineage>
</organism>
<dbReference type="AlphaFoldDB" id="A0A7C2SQX4"/>
<dbReference type="InterPro" id="IPR026634">
    <property type="entry name" value="TPST-like"/>
</dbReference>
<dbReference type="GO" id="GO:0008476">
    <property type="term" value="F:protein-tyrosine sulfotransferase activity"/>
    <property type="evidence" value="ECO:0007669"/>
    <property type="project" value="InterPro"/>
</dbReference>
<dbReference type="Pfam" id="PF13469">
    <property type="entry name" value="Sulfotransfer_3"/>
    <property type="match status" value="1"/>
</dbReference>
<comment type="caution">
    <text evidence="2">The sequence shown here is derived from an EMBL/GenBank/DDBJ whole genome shotgun (WGS) entry which is preliminary data.</text>
</comment>
<accession>A0A7C2SQX4</accession>
<dbReference type="EMBL" id="DSMR01000162">
    <property type="protein sequence ID" value="HET46978.1"/>
    <property type="molecule type" value="Genomic_DNA"/>
</dbReference>
<dbReference type="Gene3D" id="3.40.50.300">
    <property type="entry name" value="P-loop containing nucleotide triphosphate hydrolases"/>
    <property type="match status" value="1"/>
</dbReference>
<dbReference type="PANTHER" id="PTHR12788:SF10">
    <property type="entry name" value="PROTEIN-TYROSINE SULFOTRANSFERASE"/>
    <property type="match status" value="1"/>
</dbReference>
<dbReference type="PANTHER" id="PTHR12788">
    <property type="entry name" value="PROTEIN-TYROSINE SULFOTRANSFERASE 2"/>
    <property type="match status" value="1"/>
</dbReference>
<gene>
    <name evidence="2" type="ORF">ENQ31_02295</name>
</gene>
<reference evidence="2" key="1">
    <citation type="journal article" date="2020" name="mSystems">
        <title>Genome- and Community-Level Interaction Insights into Carbon Utilization and Element Cycling Functions of Hydrothermarchaeota in Hydrothermal Sediment.</title>
        <authorList>
            <person name="Zhou Z."/>
            <person name="Liu Y."/>
            <person name="Xu W."/>
            <person name="Pan J."/>
            <person name="Luo Z.H."/>
            <person name="Li M."/>
        </authorList>
    </citation>
    <scope>NUCLEOTIDE SEQUENCE [LARGE SCALE GENOMIC DNA]</scope>
    <source>
        <strain evidence="2">SpSt-299</strain>
    </source>
</reference>
<protein>
    <submittedName>
        <fullName evidence="2">Sulfotransferase</fullName>
    </submittedName>
</protein>
<sequence>MEALLAGAEPLFLVGAARSGTTILAKILNSHPKILMTDETAVFLALSGLIEKSREGVSAGLWYGKTYNVLWADFLQEKARDLVLGFYERVAREQGRQDLAFWGDKHPHYCNCLEFIYHCFPNARFIRLIRDPRDVATSIAEMNQWSLEEGIRATAIFLDEYESFFLGHRGLPVFELKYEDMVRNYTETTGKLLAWLGLGMAPEVANFISENAGRNAHTAMTEDVPIRNFATSVQRWRKVFDSTHEMLAMEIFGRYLERYGYL</sequence>
<evidence type="ECO:0000256" key="1">
    <source>
        <dbReference type="ARBA" id="ARBA00022679"/>
    </source>
</evidence>
<evidence type="ECO:0000313" key="2">
    <source>
        <dbReference type="EMBL" id="HET46978.1"/>
    </source>
</evidence>